<evidence type="ECO:0000313" key="1">
    <source>
        <dbReference type="EMBL" id="RGX27260.1"/>
    </source>
</evidence>
<dbReference type="OrthoDB" id="1912473at2"/>
<sequence>MIENLNQLKRALRPGIRLQIVDHRRTECINQLREVTWITSNGFCTKVLNQPADKIDAGNNGRGAMLWWGPASTWTFENGVCSSFTYGGNRKETLIIAFRVLNEEVA</sequence>
<dbReference type="EMBL" id="QSBM01000013">
    <property type="protein sequence ID" value="RGX27260.1"/>
    <property type="molecule type" value="Genomic_DNA"/>
</dbReference>
<dbReference type="Proteomes" id="UP000283880">
    <property type="component" value="Unassembled WGS sequence"/>
</dbReference>
<accession>A0A413FCC5</accession>
<gene>
    <name evidence="1" type="ORF">DWV29_16470</name>
</gene>
<organism evidence="1 2">
    <name type="scientific">Enterocloster asparagiformis</name>
    <dbReference type="NCBI Taxonomy" id="333367"/>
    <lineage>
        <taxon>Bacteria</taxon>
        <taxon>Bacillati</taxon>
        <taxon>Bacillota</taxon>
        <taxon>Clostridia</taxon>
        <taxon>Lachnospirales</taxon>
        <taxon>Lachnospiraceae</taxon>
        <taxon>Enterocloster</taxon>
    </lineage>
</organism>
<comment type="caution">
    <text evidence="1">The sequence shown here is derived from an EMBL/GenBank/DDBJ whole genome shotgun (WGS) entry which is preliminary data.</text>
</comment>
<dbReference type="AlphaFoldDB" id="A0A413FCC5"/>
<proteinExistence type="predicted"/>
<protein>
    <submittedName>
        <fullName evidence="1">Uncharacterized protein</fullName>
    </submittedName>
</protein>
<reference evidence="1 2" key="1">
    <citation type="submission" date="2018-08" db="EMBL/GenBank/DDBJ databases">
        <title>A genome reference for cultivated species of the human gut microbiota.</title>
        <authorList>
            <person name="Zou Y."/>
            <person name="Xue W."/>
            <person name="Luo G."/>
        </authorList>
    </citation>
    <scope>NUCLEOTIDE SEQUENCE [LARGE SCALE GENOMIC DNA]</scope>
    <source>
        <strain evidence="1 2">AF04-15</strain>
    </source>
</reference>
<evidence type="ECO:0000313" key="2">
    <source>
        <dbReference type="Proteomes" id="UP000283880"/>
    </source>
</evidence>
<dbReference type="RefSeq" id="WP_007713133.1">
    <property type="nucleotide sequence ID" value="NZ_BAABXR010000001.1"/>
</dbReference>
<name>A0A413FCC5_9FIRM</name>